<dbReference type="RefSeq" id="WP_149306828.1">
    <property type="nucleotide sequence ID" value="NZ_SRSD01000003.1"/>
</dbReference>
<accession>A0A5A9XLJ6</accession>
<proteinExistence type="predicted"/>
<dbReference type="InterPro" id="IPR009921">
    <property type="entry name" value="YehS-like"/>
</dbReference>
<dbReference type="AlphaFoldDB" id="A0A5A9XLJ6"/>
<dbReference type="Proteomes" id="UP000324298">
    <property type="component" value="Unassembled WGS sequence"/>
</dbReference>
<dbReference type="PANTHER" id="PTHR37805:SF1">
    <property type="entry name" value="CYTOPLASMIC PROTEIN"/>
    <property type="match status" value="1"/>
</dbReference>
<dbReference type="Pfam" id="PF07308">
    <property type="entry name" value="DUF1456"/>
    <property type="match status" value="2"/>
</dbReference>
<reference evidence="1 2" key="1">
    <citation type="submission" date="2019-04" db="EMBL/GenBank/DDBJ databases">
        <title>Geobacter ruber sp. nov., ferric-reducing bacteria isolated from paddy soil.</title>
        <authorList>
            <person name="Xu Z."/>
            <person name="Masuda Y."/>
            <person name="Itoh H."/>
            <person name="Senoo K."/>
        </authorList>
    </citation>
    <scope>NUCLEOTIDE SEQUENCE [LARGE SCALE GENOMIC DNA]</scope>
    <source>
        <strain evidence="1 2">Red88</strain>
    </source>
</reference>
<dbReference type="PANTHER" id="PTHR37805">
    <property type="entry name" value="CYTOPLASMIC PROTEIN-RELATED"/>
    <property type="match status" value="1"/>
</dbReference>
<evidence type="ECO:0000313" key="1">
    <source>
        <dbReference type="EMBL" id="KAA0893513.1"/>
    </source>
</evidence>
<sequence length="157" mass="17068">MTNNDLLRSLRYALKLNGETIAELCTVGGHDIKPIDVLKLLKKEEETGFAACDDAVMGAFLDGLIVSRRGVQESKPGLPKAPDTALNNNLILRKLRIALELNEEGMLAVLAKAGVQLSKSELSAMFRAKGHRNYKACGDQFLRNFIRGLTLGGGNTE</sequence>
<gene>
    <name evidence="1" type="ORF">ET418_06820</name>
</gene>
<keyword evidence="2" id="KW-1185">Reference proteome</keyword>
<dbReference type="EMBL" id="SRSD01000003">
    <property type="protein sequence ID" value="KAA0893513.1"/>
    <property type="molecule type" value="Genomic_DNA"/>
</dbReference>
<protein>
    <submittedName>
        <fullName evidence="1">DUF1456 family protein</fullName>
    </submittedName>
</protein>
<evidence type="ECO:0000313" key="2">
    <source>
        <dbReference type="Proteomes" id="UP000324298"/>
    </source>
</evidence>
<organism evidence="1 2">
    <name type="scientific">Oryzomonas rubra</name>
    <dbReference type="NCBI Taxonomy" id="2509454"/>
    <lineage>
        <taxon>Bacteria</taxon>
        <taxon>Pseudomonadati</taxon>
        <taxon>Thermodesulfobacteriota</taxon>
        <taxon>Desulfuromonadia</taxon>
        <taxon>Geobacterales</taxon>
        <taxon>Geobacteraceae</taxon>
        <taxon>Oryzomonas</taxon>
    </lineage>
</organism>
<dbReference type="OrthoDB" id="9788465at2"/>
<comment type="caution">
    <text evidence="1">The sequence shown here is derived from an EMBL/GenBank/DDBJ whole genome shotgun (WGS) entry which is preliminary data.</text>
</comment>
<name>A0A5A9XLJ6_9BACT</name>